<evidence type="ECO:0000313" key="5">
    <source>
        <dbReference type="Proteomes" id="UP001165289"/>
    </source>
</evidence>
<dbReference type="Pfam" id="PF06367">
    <property type="entry name" value="Drf_FH3"/>
    <property type="match status" value="1"/>
</dbReference>
<dbReference type="GO" id="GO:0030036">
    <property type="term" value="P:actin cytoskeleton organization"/>
    <property type="evidence" value="ECO:0007669"/>
    <property type="project" value="InterPro"/>
</dbReference>
<comment type="caution">
    <text evidence="4">The sequence shown here is derived from an EMBL/GenBank/DDBJ whole genome shotgun (WGS) entry which is preliminary data.</text>
</comment>
<dbReference type="PROSITE" id="PS51232">
    <property type="entry name" value="GBD_FH3"/>
    <property type="match status" value="1"/>
</dbReference>
<dbReference type="SMART" id="SM00498">
    <property type="entry name" value="FH2"/>
    <property type="match status" value="1"/>
</dbReference>
<feature type="compositionally biased region" description="Polar residues" evidence="1">
    <location>
        <begin position="1078"/>
        <end position="1093"/>
    </location>
</feature>
<feature type="region of interest" description="Disordered" evidence="1">
    <location>
        <begin position="956"/>
        <end position="1145"/>
    </location>
</feature>
<dbReference type="GO" id="GO:0031267">
    <property type="term" value="F:small GTPase binding"/>
    <property type="evidence" value="ECO:0007669"/>
    <property type="project" value="InterPro"/>
</dbReference>
<evidence type="ECO:0000259" key="2">
    <source>
        <dbReference type="PROSITE" id="PS51232"/>
    </source>
</evidence>
<dbReference type="InterPro" id="IPR016024">
    <property type="entry name" value="ARM-type_fold"/>
</dbReference>
<feature type="domain" description="FH2" evidence="3">
    <location>
        <begin position="527"/>
        <end position="914"/>
    </location>
</feature>
<feature type="region of interest" description="Disordered" evidence="1">
    <location>
        <begin position="453"/>
        <end position="525"/>
    </location>
</feature>
<dbReference type="Pfam" id="PF02181">
    <property type="entry name" value="FH2"/>
    <property type="match status" value="1"/>
</dbReference>
<dbReference type="Proteomes" id="UP001165289">
    <property type="component" value="Unassembled WGS sequence"/>
</dbReference>
<feature type="compositionally biased region" description="Basic and acidic residues" evidence="1">
    <location>
        <begin position="512"/>
        <end position="521"/>
    </location>
</feature>
<dbReference type="SMART" id="SM01140">
    <property type="entry name" value="Drf_GBD"/>
    <property type="match status" value="1"/>
</dbReference>
<proteinExistence type="predicted"/>
<dbReference type="SUPFAM" id="SSF48371">
    <property type="entry name" value="ARM repeat"/>
    <property type="match status" value="1"/>
</dbReference>
<feature type="compositionally biased region" description="Polar residues" evidence="1">
    <location>
        <begin position="1136"/>
        <end position="1145"/>
    </location>
</feature>
<dbReference type="SUPFAM" id="SSF101447">
    <property type="entry name" value="Formin homology 2 domain (FH2 domain)"/>
    <property type="match status" value="1"/>
</dbReference>
<dbReference type="InterPro" id="IPR015425">
    <property type="entry name" value="FH2_Formin"/>
</dbReference>
<dbReference type="EMBL" id="JAKMXF010000210">
    <property type="protein sequence ID" value="KAI6655271.1"/>
    <property type="molecule type" value="Genomic_DNA"/>
</dbReference>
<sequence>MATGNLGLKSGAPTDGWGNLKDRFFTKQKTEPENKHLWDSAAPELVVEFCRHHLGSFGKLKAKLLKCPPDWIEGFLEHGGMQVIFDSLDVLSKKGLGSFMDAVKQLECIQCIRAIMNNGGGLRYIITSEDTLEIFAIQISRSLDTENVLLKIQILELLSALCIYSEGGYETTMRTLQQVQQLRGLPYTFSSVINELKHAELDDYKLILVTFINCLIVSLEEYEERNEVRHEFIALGILDILDKLRYTENTELQAQLDSFKDTHAYDLDLSDQETSTLGLDIESPTELVARISKNLTGTQCLDHFTHILQSLLLIEQSKSAQDNIEIWRQMDNALSSVIINSLNEREEEMAGFEGKSLMKRALKQSLIGLTVKHPDNIQEVQVEMKQIEKKESTTQTPQKTRKIAVTQTDKIEFIQNVPQTAVQPVNKIPVSDLPPKNYVYPHPPPNLPGVNVADETEGIPDPPPNMPGVEGGSGGDSRIPRPPPNMPGVRGSEGGGDPRIPNPPPNIPGVKTSDDTREVPGKTKSAPAILQKPSCKMRTLKWEKITERDIQKKTGTLWNQIDLSRYTLDTDTISIVQEQYSIQEVKKTISATSKEKKEKTSFFDQRASMNISIFLKQFKQNNLTKIIQEGNESKISLEQMKAFSKLLPETSVVKQIREYHGDVKDLAEADLFFSEFLKLENYEMRVQILTTKLDYTSEYQELEPNIKKLEISCREIIENESLKRIMGILLSLGNFINHGSYAGSAAGFKISSLNKLNDTRANKPRVTLLNSLVEIVQQKYPELSEFGASMQTLEGALRLSVDQLKDSVKSLQTKVNQSCRKKINFAEDLKIQVTEFLDLVTPQLEELEKQTNHVLDFSAQICQFFAEEPKTFKLEDFMRTLHQFRKDFDKAMKDNISRKETEARKLRIEEKKKDMKNKNLRALGTSNINQEGDIIENLMGEIKRGLTLKSVSLCRENSVHPGSSERKRRISQRKRYSGARTSQSSQEFIASQSTKEQAKKTNSGEIQKLSNEQVKELNVENNSLKTRYFEQPVPKGETEKQVIGVPQKENANESKYIQGETNENGLDQSDTHPKTSESENTVRISKSYENTTEFEVIPEIQGLTSVNKAPTKKGKSTKKTENSTSKPVAKEASRWKSLTSRFHKK</sequence>
<feature type="compositionally biased region" description="Basic residues" evidence="1">
    <location>
        <begin position="966"/>
        <end position="977"/>
    </location>
</feature>
<protein>
    <submittedName>
        <fullName evidence="4">Inverted formin-2-like</fullName>
    </submittedName>
</protein>
<dbReference type="PROSITE" id="PS51444">
    <property type="entry name" value="FH2"/>
    <property type="match status" value="1"/>
</dbReference>
<dbReference type="Gene3D" id="1.20.58.2220">
    <property type="entry name" value="Formin, FH2 domain"/>
    <property type="match status" value="1"/>
</dbReference>
<dbReference type="InterPro" id="IPR014768">
    <property type="entry name" value="GBD/FH3_dom"/>
</dbReference>
<dbReference type="InterPro" id="IPR010473">
    <property type="entry name" value="GTPase-bd"/>
</dbReference>
<dbReference type="PANTHER" id="PTHR46345:SF8">
    <property type="entry name" value="FORMIN 3, ISOFORM B"/>
    <property type="match status" value="1"/>
</dbReference>
<dbReference type="InterPro" id="IPR011989">
    <property type="entry name" value="ARM-like"/>
</dbReference>
<keyword evidence="5" id="KW-1185">Reference proteome</keyword>
<gene>
    <name evidence="4" type="ORF">LOD99_2559</name>
</gene>
<dbReference type="InterPro" id="IPR042201">
    <property type="entry name" value="FH2_Formin_sf"/>
</dbReference>
<dbReference type="GO" id="GO:0003779">
    <property type="term" value="F:actin binding"/>
    <property type="evidence" value="ECO:0007669"/>
    <property type="project" value="InterPro"/>
</dbReference>
<dbReference type="SMART" id="SM01139">
    <property type="entry name" value="Drf_FH3"/>
    <property type="match status" value="1"/>
</dbReference>
<dbReference type="Gene3D" id="1.10.238.150">
    <property type="entry name" value="Formin, FH3 diaphanous domain"/>
    <property type="match status" value="1"/>
</dbReference>
<organism evidence="4 5">
    <name type="scientific">Oopsacas minuta</name>
    <dbReference type="NCBI Taxonomy" id="111878"/>
    <lineage>
        <taxon>Eukaryota</taxon>
        <taxon>Metazoa</taxon>
        <taxon>Porifera</taxon>
        <taxon>Hexactinellida</taxon>
        <taxon>Hexasterophora</taxon>
        <taxon>Lyssacinosida</taxon>
        <taxon>Leucopsacidae</taxon>
        <taxon>Oopsacas</taxon>
    </lineage>
</organism>
<evidence type="ECO:0000259" key="3">
    <source>
        <dbReference type="PROSITE" id="PS51444"/>
    </source>
</evidence>
<dbReference type="Gene3D" id="1.25.10.10">
    <property type="entry name" value="Leucine-rich Repeat Variant"/>
    <property type="match status" value="1"/>
</dbReference>
<dbReference type="Pfam" id="PF06371">
    <property type="entry name" value="Drf_GBD"/>
    <property type="match status" value="1"/>
</dbReference>
<feature type="compositionally biased region" description="Polar residues" evidence="1">
    <location>
        <begin position="979"/>
        <end position="1012"/>
    </location>
</feature>
<evidence type="ECO:0000256" key="1">
    <source>
        <dbReference type="SAM" id="MobiDB-lite"/>
    </source>
</evidence>
<name>A0AAV7K4R1_9METZ</name>
<reference evidence="4 5" key="1">
    <citation type="journal article" date="2023" name="BMC Biol.">
        <title>The compact genome of the sponge Oopsacas minuta (Hexactinellida) is lacking key metazoan core genes.</title>
        <authorList>
            <person name="Santini S."/>
            <person name="Schenkelaars Q."/>
            <person name="Jourda C."/>
            <person name="Duchesne M."/>
            <person name="Belahbib H."/>
            <person name="Rocher C."/>
            <person name="Selva M."/>
            <person name="Riesgo A."/>
            <person name="Vervoort M."/>
            <person name="Leys S.P."/>
            <person name="Kodjabachian L."/>
            <person name="Le Bivic A."/>
            <person name="Borchiellini C."/>
            <person name="Claverie J.M."/>
            <person name="Renard E."/>
        </authorList>
    </citation>
    <scope>NUCLEOTIDE SEQUENCE [LARGE SCALE GENOMIC DNA]</scope>
    <source>
        <strain evidence="4">SPO-2</strain>
    </source>
</reference>
<dbReference type="PANTHER" id="PTHR46345">
    <property type="entry name" value="INVERTED FORMIN-2"/>
    <property type="match status" value="1"/>
</dbReference>
<dbReference type="AlphaFoldDB" id="A0AAV7K4R1"/>
<evidence type="ECO:0000313" key="4">
    <source>
        <dbReference type="EMBL" id="KAI6655271.1"/>
    </source>
</evidence>
<accession>A0AAV7K4R1</accession>
<feature type="domain" description="GBD/FH3" evidence="2">
    <location>
        <begin position="1"/>
        <end position="345"/>
    </location>
</feature>
<dbReference type="InterPro" id="IPR010472">
    <property type="entry name" value="FH3_dom"/>
</dbReference>
<feature type="compositionally biased region" description="Polar residues" evidence="1">
    <location>
        <begin position="1053"/>
        <end position="1068"/>
    </location>
</feature>